<feature type="region of interest" description="Disordered" evidence="1">
    <location>
        <begin position="69"/>
        <end position="93"/>
    </location>
</feature>
<dbReference type="Pfam" id="PF18893">
    <property type="entry name" value="DUF5652"/>
    <property type="match status" value="1"/>
</dbReference>
<evidence type="ECO:0000256" key="2">
    <source>
        <dbReference type="SAM" id="Phobius"/>
    </source>
</evidence>
<organism evidence="4">
    <name type="scientific">sediment metagenome</name>
    <dbReference type="NCBI Taxonomy" id="749907"/>
    <lineage>
        <taxon>unclassified sequences</taxon>
        <taxon>metagenomes</taxon>
        <taxon>ecological metagenomes</taxon>
    </lineage>
</organism>
<reference evidence="4" key="2">
    <citation type="journal article" date="2011" name="Microb. Ecol.">
        <title>Taxonomic and Functional Metagenomic Profiling of the Microbial Community in the Anoxic Sediment of a Sub-saline Shallow Lake (Laguna de Carrizo, Central Spain).</title>
        <authorList>
            <person name="Ferrer M."/>
            <person name="Guazzaroni M.E."/>
            <person name="Richter M."/>
            <person name="Garcia-Salamanca A."/>
            <person name="Yarza P."/>
            <person name="Suarez-Suarez A."/>
            <person name="Solano J."/>
            <person name="Alcaide M."/>
            <person name="van Dillewijn P."/>
            <person name="Molina-Henares M.A."/>
            <person name="Lopez-Cortes N."/>
            <person name="Al-Ramahi Y."/>
            <person name="Guerrero C."/>
            <person name="Acosta A."/>
            <person name="de Eugenio L.I."/>
            <person name="Martinez V."/>
            <person name="Marques S."/>
            <person name="Rojo F."/>
            <person name="Santero E."/>
            <person name="Genilloud O."/>
            <person name="Perez-Perez J."/>
            <person name="Rossello-Mora R."/>
            <person name="Ramos J.L."/>
        </authorList>
    </citation>
    <scope>NUCLEOTIDE SEQUENCE</scope>
</reference>
<protein>
    <submittedName>
        <fullName evidence="4">Membrane protein</fullName>
    </submittedName>
</protein>
<feature type="transmembrane region" description="Helical" evidence="2">
    <location>
        <begin position="41"/>
        <end position="63"/>
    </location>
</feature>
<feature type="transmembrane region" description="Helical" evidence="2">
    <location>
        <begin position="12"/>
        <end position="29"/>
    </location>
</feature>
<keyword evidence="2" id="KW-1133">Transmembrane helix</keyword>
<keyword evidence="2" id="KW-0472">Membrane</keyword>
<gene>
    <name evidence="4" type="ORF">LDC_2139</name>
</gene>
<evidence type="ECO:0000259" key="3">
    <source>
        <dbReference type="Pfam" id="PF18893"/>
    </source>
</evidence>
<dbReference type="AlphaFoldDB" id="D9PKS0"/>
<proteinExistence type="predicted"/>
<feature type="domain" description="DUF5652" evidence="3">
    <location>
        <begin position="5"/>
        <end position="70"/>
    </location>
</feature>
<name>D9PKS0_9ZZZZ</name>
<reference evidence="4" key="1">
    <citation type="submission" date="2010-07" db="EMBL/GenBank/DDBJ databases">
        <authorList>
            <consortium name="CONSOLIDER consortium CSD2007-00005"/>
            <person name="Guazzaroni M.-E."/>
            <person name="Richter M."/>
            <person name="Garcia-Salamanca A."/>
            <person name="Yarza P."/>
            <person name="Ferrer M."/>
        </authorList>
    </citation>
    <scope>NUCLEOTIDE SEQUENCE</scope>
</reference>
<evidence type="ECO:0000313" key="4">
    <source>
        <dbReference type="EMBL" id="EFK95853.1"/>
    </source>
</evidence>
<comment type="caution">
    <text evidence="4">The sequence shown here is derived from an EMBL/GenBank/DDBJ whole genome shotgun (WGS) entry which is preliminary data.</text>
</comment>
<keyword evidence="2" id="KW-0812">Transmembrane</keyword>
<evidence type="ECO:0000256" key="1">
    <source>
        <dbReference type="SAM" id="MobiDB-lite"/>
    </source>
</evidence>
<dbReference type="InterPro" id="IPR043712">
    <property type="entry name" value="DUF5652"/>
</dbReference>
<accession>D9PKS0</accession>
<sequence length="93" mass="10707">METAVAEMFASVNIYTLIALALWSLPWKAWAMWLSARRGDFWWFLAFLLVSTIGILEIVYIFFIAKESDKRPETPPNGDDAHKSSPHDTDKEM</sequence>
<dbReference type="EMBL" id="ADZX01000636">
    <property type="protein sequence ID" value="EFK95853.1"/>
    <property type="molecule type" value="Genomic_DNA"/>
</dbReference>